<dbReference type="KEGG" id="sez:Sez_1698"/>
<dbReference type="InterPro" id="IPR001967">
    <property type="entry name" value="Peptidase_S11_N"/>
</dbReference>
<name>B4U4W0_STREM</name>
<dbReference type="GO" id="GO:0009002">
    <property type="term" value="F:serine-type D-Ala-D-Ala carboxypeptidase activity"/>
    <property type="evidence" value="ECO:0007669"/>
    <property type="project" value="UniProtKB-EC"/>
</dbReference>
<dbReference type="GO" id="GO:0006508">
    <property type="term" value="P:proteolysis"/>
    <property type="evidence" value="ECO:0007669"/>
    <property type="project" value="UniProtKB-KW"/>
</dbReference>
<dbReference type="Pfam" id="PF07943">
    <property type="entry name" value="PBP5_C"/>
    <property type="match status" value="1"/>
</dbReference>
<evidence type="ECO:0000256" key="7">
    <source>
        <dbReference type="ARBA" id="ARBA00022729"/>
    </source>
</evidence>
<gene>
    <name evidence="16" type="primary">dacA.1</name>
    <name evidence="16" type="ordered locus">Sez_1698</name>
</gene>
<keyword evidence="7 14" id="KW-0732">Signal</keyword>
<dbReference type="InterPro" id="IPR018044">
    <property type="entry name" value="Peptidase_S11"/>
</dbReference>
<dbReference type="AlphaFoldDB" id="B4U4W0"/>
<dbReference type="Proteomes" id="UP000001873">
    <property type="component" value="Chromosome"/>
</dbReference>
<evidence type="ECO:0000313" key="16">
    <source>
        <dbReference type="EMBL" id="ACG63027.1"/>
    </source>
</evidence>
<keyword evidence="6" id="KW-0645">Protease</keyword>
<keyword evidence="11" id="KW-0961">Cell wall biogenesis/degradation</keyword>
<keyword evidence="8" id="KW-0378">Hydrolase</keyword>
<evidence type="ECO:0000256" key="10">
    <source>
        <dbReference type="ARBA" id="ARBA00022984"/>
    </source>
</evidence>
<keyword evidence="5 16" id="KW-0121">Carboxypeptidase</keyword>
<organism evidence="16 17">
    <name type="scientific">Streptococcus equi subsp. zooepidemicus (strain MGCS10565)</name>
    <dbReference type="NCBI Taxonomy" id="552526"/>
    <lineage>
        <taxon>Bacteria</taxon>
        <taxon>Bacillati</taxon>
        <taxon>Bacillota</taxon>
        <taxon>Bacilli</taxon>
        <taxon>Lactobacillales</taxon>
        <taxon>Streptococcaceae</taxon>
        <taxon>Streptococcus</taxon>
    </lineage>
</organism>
<evidence type="ECO:0000259" key="15">
    <source>
        <dbReference type="SMART" id="SM00936"/>
    </source>
</evidence>
<keyword evidence="9" id="KW-0133">Cell shape</keyword>
<dbReference type="GO" id="GO:0008360">
    <property type="term" value="P:regulation of cell shape"/>
    <property type="evidence" value="ECO:0007669"/>
    <property type="project" value="UniProtKB-KW"/>
</dbReference>
<dbReference type="InterPro" id="IPR037167">
    <property type="entry name" value="Peptidase_S11_C_sf"/>
</dbReference>
<dbReference type="SMART" id="SM00936">
    <property type="entry name" value="PBP5_C"/>
    <property type="match status" value="1"/>
</dbReference>
<dbReference type="InterPro" id="IPR015956">
    <property type="entry name" value="Peniciliin-bd_prot_C_sf"/>
</dbReference>
<evidence type="ECO:0000256" key="3">
    <source>
        <dbReference type="ARBA" id="ARBA00007164"/>
    </source>
</evidence>
<evidence type="ECO:0000256" key="4">
    <source>
        <dbReference type="ARBA" id="ARBA00012448"/>
    </source>
</evidence>
<evidence type="ECO:0000256" key="11">
    <source>
        <dbReference type="ARBA" id="ARBA00023316"/>
    </source>
</evidence>
<sequence length="428" mass="47467">MKNYGIIKKTTRRIIQMKKVLIALTILAISCLAYPAQADHYDISAKHAIAVELDSGKILYEKDADKTVSVASLSKVLTAYLVYKEVQAGKLKWDSSVTISNYPYELTTNYTISNVPLDARKYTVKELLKALIVTNANSPAIALAEKIGGTEAKFVDKMIAQLKDWGITGAKVVNASGLPNHILGEHIYPGSSLDDDNQFSAADLALVTSHLLKEFPEVLKLSSQVQAEFNHQQIFSYNYMLKGMPNYRDGVDGLFVSYSEKGGSSFLATSVENNMRIITVVLNADHAQDNDTAVFTATNQLLQYVLTHFKKVVVLEKGKPDQLKALPVLDSPQKKVQLVPKKKLTMIKALDDKSKTTFQISDTKNPLVAPIQKGQTLAKATLNDHSLIGKGYLGQAPSVELVAQKKVPKSFFLKVWWNHFVRYVNQYL</sequence>
<dbReference type="PROSITE" id="PS51257">
    <property type="entry name" value="PROKAR_LIPOPROTEIN"/>
    <property type="match status" value="1"/>
</dbReference>
<dbReference type="Gene3D" id="3.40.710.10">
    <property type="entry name" value="DD-peptidase/beta-lactamase superfamily"/>
    <property type="match status" value="1"/>
</dbReference>
<dbReference type="GO" id="GO:0071555">
    <property type="term" value="P:cell wall organization"/>
    <property type="evidence" value="ECO:0007669"/>
    <property type="project" value="UniProtKB-KW"/>
</dbReference>
<dbReference type="SUPFAM" id="SSF69189">
    <property type="entry name" value="Penicillin-binding protein associated domain"/>
    <property type="match status" value="1"/>
</dbReference>
<dbReference type="SUPFAM" id="SSF56601">
    <property type="entry name" value="beta-lactamase/transpeptidase-like"/>
    <property type="match status" value="1"/>
</dbReference>
<evidence type="ECO:0000256" key="5">
    <source>
        <dbReference type="ARBA" id="ARBA00022645"/>
    </source>
</evidence>
<comment type="similarity">
    <text evidence="3 13">Belongs to the peptidase S11 family.</text>
</comment>
<accession>B4U4W0</accession>
<evidence type="ECO:0000256" key="1">
    <source>
        <dbReference type="ARBA" id="ARBA00003217"/>
    </source>
</evidence>
<protein>
    <recommendedName>
        <fullName evidence="4">serine-type D-Ala-D-Ala carboxypeptidase</fullName>
        <ecNumber evidence="4">3.4.16.4</ecNumber>
    </recommendedName>
</protein>
<dbReference type="InterPro" id="IPR012907">
    <property type="entry name" value="Peptidase_S11_C"/>
</dbReference>
<evidence type="ECO:0000256" key="14">
    <source>
        <dbReference type="SAM" id="SignalP"/>
    </source>
</evidence>
<evidence type="ECO:0000256" key="9">
    <source>
        <dbReference type="ARBA" id="ARBA00022960"/>
    </source>
</evidence>
<reference evidence="16 17" key="1">
    <citation type="journal article" date="2008" name="PLoS ONE">
        <title>Genome sequence of a lancefield group C Streptococcus zooepidemicus strain causing epidemic nephritis: new information about an old disease.</title>
        <authorList>
            <person name="Beres S.B."/>
            <person name="Sesso R."/>
            <person name="Pinto S.W.L."/>
            <person name="Hoe N.P."/>
            <person name="Porcella S.F."/>
            <person name="Deleo F.R."/>
            <person name="Musser J.M."/>
        </authorList>
    </citation>
    <scope>NUCLEOTIDE SEQUENCE [LARGE SCALE GENOMIC DNA]</scope>
    <source>
        <strain evidence="16 17">MGCS10565</strain>
    </source>
</reference>
<dbReference type="PANTHER" id="PTHR21581">
    <property type="entry name" value="D-ALANYL-D-ALANINE CARBOXYPEPTIDASE"/>
    <property type="match status" value="1"/>
</dbReference>
<dbReference type="EC" id="3.4.16.4" evidence="4"/>
<comment type="pathway">
    <text evidence="2">Cell wall biogenesis; peptidoglycan biosynthesis.</text>
</comment>
<dbReference type="UniPathway" id="UPA00219"/>
<evidence type="ECO:0000256" key="12">
    <source>
        <dbReference type="ARBA" id="ARBA00034000"/>
    </source>
</evidence>
<feature type="signal peptide" evidence="14">
    <location>
        <begin position="1"/>
        <end position="38"/>
    </location>
</feature>
<evidence type="ECO:0000313" key="17">
    <source>
        <dbReference type="Proteomes" id="UP000001873"/>
    </source>
</evidence>
<dbReference type="NCBIfam" id="NF038273">
    <property type="entry name" value="strep_PBP3"/>
    <property type="match status" value="1"/>
</dbReference>
<comment type="catalytic activity">
    <reaction evidence="12">
        <text>Preferential cleavage: (Ac)2-L-Lys-D-Ala-|-D-Ala. Also transpeptidation of peptidyl-alanyl moieties that are N-acyl substituents of D-alanine.</text>
        <dbReference type="EC" id="3.4.16.4"/>
    </reaction>
</comment>
<dbReference type="GO" id="GO:0009252">
    <property type="term" value="P:peptidoglycan biosynthetic process"/>
    <property type="evidence" value="ECO:0007669"/>
    <property type="project" value="UniProtKB-UniPathway"/>
</dbReference>
<dbReference type="EMBL" id="CP001129">
    <property type="protein sequence ID" value="ACG63027.1"/>
    <property type="molecule type" value="Genomic_DNA"/>
</dbReference>
<feature type="domain" description="Peptidase S11 D-Ala-D-Ala carboxypeptidase A C-terminal" evidence="15">
    <location>
        <begin position="309"/>
        <end position="409"/>
    </location>
</feature>
<evidence type="ECO:0000256" key="2">
    <source>
        <dbReference type="ARBA" id="ARBA00004752"/>
    </source>
</evidence>
<comment type="function">
    <text evidence="1">Removes C-terminal D-alanyl residues from sugar-peptide cell wall precursors.</text>
</comment>
<evidence type="ECO:0000256" key="8">
    <source>
        <dbReference type="ARBA" id="ARBA00022801"/>
    </source>
</evidence>
<evidence type="ECO:0000256" key="6">
    <source>
        <dbReference type="ARBA" id="ARBA00022670"/>
    </source>
</evidence>
<keyword evidence="10" id="KW-0573">Peptidoglycan synthesis</keyword>
<dbReference type="PANTHER" id="PTHR21581:SF11">
    <property type="entry name" value="D-ALANYL-D-ALANINE CARBOXYPEPTIDASE DACA"/>
    <property type="match status" value="1"/>
</dbReference>
<dbReference type="Pfam" id="PF00768">
    <property type="entry name" value="Peptidase_S11"/>
    <property type="match status" value="1"/>
</dbReference>
<dbReference type="InterPro" id="IPR012338">
    <property type="entry name" value="Beta-lactam/transpept-like"/>
</dbReference>
<dbReference type="PRINTS" id="PR00725">
    <property type="entry name" value="DADACBPTASE1"/>
</dbReference>
<feature type="chain" id="PRO_5002823976" description="serine-type D-Ala-D-Ala carboxypeptidase" evidence="14">
    <location>
        <begin position="39"/>
        <end position="428"/>
    </location>
</feature>
<evidence type="ECO:0000256" key="13">
    <source>
        <dbReference type="RuleBase" id="RU004016"/>
    </source>
</evidence>
<dbReference type="MEROPS" id="S11.006"/>
<proteinExistence type="inferred from homology"/>
<dbReference type="HOGENOM" id="CLU_027070_8_2_9"/>
<dbReference type="Gene3D" id="2.60.410.10">
    <property type="entry name" value="D-Ala-D-Ala carboxypeptidase, C-terminal domain"/>
    <property type="match status" value="1"/>
</dbReference>